<keyword evidence="3" id="KW-1185">Reference proteome</keyword>
<comment type="caution">
    <text evidence="2">The sequence shown here is derived from an EMBL/GenBank/DDBJ whole genome shotgun (WGS) entry which is preliminary data.</text>
</comment>
<sequence length="824" mass="84071">MDQPVYITQNLNASDFGDKRTHLLWQQLRALPAIWRPLLLITSLFYLSHSSLAQDPGRGGTAAGFEVDADFEAGFIPPFWTNANYSPNRSATAADWSKNRDGSGTAVLKQIGGVSAVGRSDDGRALWQVDGNWGTQSAVVELSTFSGSSNKNGDAIGPGQSPYSVQLGGGGPQKNDITNTFLHARVVNGQTWLFFGAETRAVNGASYLDFEYNQAGLRIVGNQLVGVANSNAVSPARINGRTVNDFLLVINYTGGGNRPEVGVRTWQANGTWSNEQPLATGNAFMTTNPADVRPVAPNKSFTGEGAYANVTGALQFVEGAVNISAVPGLAALNQCSPLATVTVKTRSSPSYTSELKDFDILTFSLAPTPTAAVTTAAPQCLPAGGSAVFQVSGTYTGGTPAWSASGGTLSNEQYSNGTATATVTVAGATTATVTLTTTTSVGGATCSSAADTENLVVKPTPGVDPVTPRIHCAGDAGSAINFTSSVNGATFSWTSSVDVGFGTSGSGAISAYTAANATTAPVATTVTVTATADGCQGPPSTFTVTVNPRPATNAIGNRNHCTGESGAAVTFSSPVAGATFGWTSSVDVGFGTSGSGNIGAYTAANATAAPLVATVTVTATAAGCQGPARTFTVTVNPVAAAPSVTYNAPACNESTFSVTVNGPQQGSYTLTRLGHSPITLVRAAGATGPLVFTGLAAGSGYSVSFTNPSGCTSNANECGSAGRSAADVQSQLVPQPQRSIETEAFPNPTTSDATINFSVPKTGRVMVQVYDAMGRPVTTLFNGEVLADETKSVVLKGAALGSGTYYYRVTADGKTKTNRISLVK</sequence>
<evidence type="ECO:0000313" key="2">
    <source>
        <dbReference type="EMBL" id="GAA4381567.1"/>
    </source>
</evidence>
<dbReference type="NCBIfam" id="TIGR04183">
    <property type="entry name" value="Por_Secre_tail"/>
    <property type="match status" value="1"/>
</dbReference>
<dbReference type="Pfam" id="PF18962">
    <property type="entry name" value="Por_Secre_tail"/>
    <property type="match status" value="1"/>
</dbReference>
<protein>
    <recommendedName>
        <fullName evidence="1">Secretion system C-terminal sorting domain-containing protein</fullName>
    </recommendedName>
</protein>
<accession>A0ABP8IZ60</accession>
<reference evidence="3" key="1">
    <citation type="journal article" date="2019" name="Int. J. Syst. Evol. Microbiol.">
        <title>The Global Catalogue of Microorganisms (GCM) 10K type strain sequencing project: providing services to taxonomists for standard genome sequencing and annotation.</title>
        <authorList>
            <consortium name="The Broad Institute Genomics Platform"/>
            <consortium name="The Broad Institute Genome Sequencing Center for Infectious Disease"/>
            <person name="Wu L."/>
            <person name="Ma J."/>
        </authorList>
    </citation>
    <scope>NUCLEOTIDE SEQUENCE [LARGE SCALE GENOMIC DNA]</scope>
    <source>
        <strain evidence="3">JCM 17924</strain>
    </source>
</reference>
<evidence type="ECO:0000259" key="1">
    <source>
        <dbReference type="Pfam" id="PF18962"/>
    </source>
</evidence>
<organism evidence="2 3">
    <name type="scientific">Hymenobacter koreensis</name>
    <dbReference type="NCBI Taxonomy" id="1084523"/>
    <lineage>
        <taxon>Bacteria</taxon>
        <taxon>Pseudomonadati</taxon>
        <taxon>Bacteroidota</taxon>
        <taxon>Cytophagia</taxon>
        <taxon>Cytophagales</taxon>
        <taxon>Hymenobacteraceae</taxon>
        <taxon>Hymenobacter</taxon>
    </lineage>
</organism>
<proteinExistence type="predicted"/>
<dbReference type="RefSeq" id="WP_345223978.1">
    <property type="nucleotide sequence ID" value="NZ_BAABHA010000004.1"/>
</dbReference>
<name>A0ABP8IZ60_9BACT</name>
<feature type="domain" description="Secretion system C-terminal sorting" evidence="1">
    <location>
        <begin position="745"/>
        <end position="820"/>
    </location>
</feature>
<gene>
    <name evidence="2" type="ORF">GCM10023186_21140</name>
</gene>
<dbReference type="InterPro" id="IPR026444">
    <property type="entry name" value="Secre_tail"/>
</dbReference>
<dbReference type="Proteomes" id="UP001500454">
    <property type="component" value="Unassembled WGS sequence"/>
</dbReference>
<dbReference type="Gene3D" id="2.60.40.4070">
    <property type="match status" value="1"/>
</dbReference>
<evidence type="ECO:0000313" key="3">
    <source>
        <dbReference type="Proteomes" id="UP001500454"/>
    </source>
</evidence>
<dbReference type="EMBL" id="BAABHA010000004">
    <property type="protein sequence ID" value="GAA4381567.1"/>
    <property type="molecule type" value="Genomic_DNA"/>
</dbReference>